<dbReference type="VEuPathDB" id="FungiDB:I7I51_09115"/>
<dbReference type="CDD" id="cd08249">
    <property type="entry name" value="enoyl_reductase_like"/>
    <property type="match status" value="1"/>
</dbReference>
<comment type="similarity">
    <text evidence="1">Belongs to the zinc-containing alcohol dehydrogenase family.</text>
</comment>
<feature type="domain" description="Alcohol dehydrogenase-like C-terminal" evidence="3">
    <location>
        <begin position="121"/>
        <end position="193"/>
    </location>
</feature>
<evidence type="ECO:0000256" key="2">
    <source>
        <dbReference type="ARBA" id="ARBA00023002"/>
    </source>
</evidence>
<evidence type="ECO:0000313" key="6">
    <source>
        <dbReference type="Proteomes" id="UP000663671"/>
    </source>
</evidence>
<dbReference type="GO" id="GO:0016651">
    <property type="term" value="F:oxidoreductase activity, acting on NAD(P)H"/>
    <property type="evidence" value="ECO:0007669"/>
    <property type="project" value="InterPro"/>
</dbReference>
<name>A0A8A1M0U2_AJECA</name>
<evidence type="ECO:0000259" key="4">
    <source>
        <dbReference type="Pfam" id="PF08240"/>
    </source>
</evidence>
<gene>
    <name evidence="5" type="ORF">I7I51_09115</name>
</gene>
<dbReference type="InterPro" id="IPR036291">
    <property type="entry name" value="NAD(P)-bd_dom_sf"/>
</dbReference>
<dbReference type="Pfam" id="PF00107">
    <property type="entry name" value="ADH_zinc_N"/>
    <property type="match status" value="1"/>
</dbReference>
<evidence type="ECO:0000259" key="3">
    <source>
        <dbReference type="Pfam" id="PF00107"/>
    </source>
</evidence>
<evidence type="ECO:0000313" key="5">
    <source>
        <dbReference type="EMBL" id="QSS59679.1"/>
    </source>
</evidence>
<dbReference type="SUPFAM" id="SSF50129">
    <property type="entry name" value="GroES-like"/>
    <property type="match status" value="1"/>
</dbReference>
<dbReference type="InterPro" id="IPR013154">
    <property type="entry name" value="ADH-like_N"/>
</dbReference>
<reference evidence="5" key="1">
    <citation type="submission" date="2021-01" db="EMBL/GenBank/DDBJ databases">
        <title>Chromosome-level genome assembly of a human fungal pathogen reveals clustering of transcriptionally co-regulated genes.</title>
        <authorList>
            <person name="Voorhies M."/>
            <person name="Cohen S."/>
            <person name="Shea T.P."/>
            <person name="Petrus S."/>
            <person name="Munoz J.F."/>
            <person name="Poplawski S."/>
            <person name="Goldman W.E."/>
            <person name="Michael T."/>
            <person name="Cuomo C.A."/>
            <person name="Sil A."/>
            <person name="Beyhan S."/>
        </authorList>
    </citation>
    <scope>NUCLEOTIDE SEQUENCE</scope>
    <source>
        <strain evidence="5">WU24</strain>
    </source>
</reference>
<organism evidence="5 6">
    <name type="scientific">Ajellomyces capsulatus</name>
    <name type="common">Darling's disease fungus</name>
    <name type="synonym">Histoplasma capsulatum</name>
    <dbReference type="NCBI Taxonomy" id="5037"/>
    <lineage>
        <taxon>Eukaryota</taxon>
        <taxon>Fungi</taxon>
        <taxon>Dikarya</taxon>
        <taxon>Ascomycota</taxon>
        <taxon>Pezizomycotina</taxon>
        <taxon>Eurotiomycetes</taxon>
        <taxon>Eurotiomycetidae</taxon>
        <taxon>Onygenales</taxon>
        <taxon>Ajellomycetaceae</taxon>
        <taxon>Histoplasma</taxon>
    </lineage>
</organism>
<sequence length="273" mass="29417">MLVSNDFPDLLLPDHVLVKTIHVALNPADWKNLGSDKTVPGTLGGCDFSGIIEEVGPAVIKKFAKGDKAASMPMGLYTVAQGLYQGILQMALPTEPVKNAVPVLIYGGSSATGGVGYSVCKANFSYVKELGADVVFDSHEEGVGKKIREYTNDNLHLVYDTISIPETAAVCADALASKPGGKYMATQFPQMERKDVESSAAVVYTMTNEEFRVGEFSFPPKPGDIEYGIRFGDIAEKLIAEGKIKAHRVLTNEDGGFAAINICNARIFRYKLT</sequence>
<keyword evidence="2" id="KW-0560">Oxidoreductase</keyword>
<proteinExistence type="inferred from homology"/>
<dbReference type="InterPro" id="IPR013149">
    <property type="entry name" value="ADH-like_C"/>
</dbReference>
<dbReference type="Pfam" id="PF08240">
    <property type="entry name" value="ADH_N"/>
    <property type="match status" value="1"/>
</dbReference>
<dbReference type="Gene3D" id="3.90.180.10">
    <property type="entry name" value="Medium-chain alcohol dehydrogenases, catalytic domain"/>
    <property type="match status" value="1"/>
</dbReference>
<protein>
    <submittedName>
        <fullName evidence="5">Zinc-binding oxidoreductase ToxD</fullName>
    </submittedName>
</protein>
<dbReference type="PANTHER" id="PTHR45348">
    <property type="entry name" value="HYPOTHETICAL OXIDOREDUCTASE (EUROFUNG)"/>
    <property type="match status" value="1"/>
</dbReference>
<evidence type="ECO:0000256" key="1">
    <source>
        <dbReference type="ARBA" id="ARBA00008072"/>
    </source>
</evidence>
<dbReference type="Proteomes" id="UP000663671">
    <property type="component" value="Chromosome 2"/>
</dbReference>
<dbReference type="EMBL" id="CP069109">
    <property type="protein sequence ID" value="QSS59679.1"/>
    <property type="molecule type" value="Genomic_DNA"/>
</dbReference>
<feature type="domain" description="Alcohol dehydrogenase-like N-terminal" evidence="4">
    <location>
        <begin position="13"/>
        <end position="74"/>
    </location>
</feature>
<dbReference type="InterPro" id="IPR047122">
    <property type="entry name" value="Trans-enoyl_RdTase-like"/>
</dbReference>
<dbReference type="Gene3D" id="3.40.50.720">
    <property type="entry name" value="NAD(P)-binding Rossmann-like Domain"/>
    <property type="match status" value="1"/>
</dbReference>
<dbReference type="PANTHER" id="PTHR45348:SF2">
    <property type="entry name" value="ZINC-TYPE ALCOHOL DEHYDROGENASE-LIKE PROTEIN C2E1P3.01"/>
    <property type="match status" value="1"/>
</dbReference>
<accession>A0A8A1M0U2</accession>
<dbReference type="AlphaFoldDB" id="A0A8A1M0U2"/>
<dbReference type="OrthoDB" id="48317at2759"/>
<dbReference type="InterPro" id="IPR011032">
    <property type="entry name" value="GroES-like_sf"/>
</dbReference>
<dbReference type="SUPFAM" id="SSF51735">
    <property type="entry name" value="NAD(P)-binding Rossmann-fold domains"/>
    <property type="match status" value="1"/>
</dbReference>